<keyword evidence="1" id="KW-1133">Transmembrane helix</keyword>
<dbReference type="AlphaFoldDB" id="A0A2P2JGB9"/>
<evidence type="ECO:0000256" key="1">
    <source>
        <dbReference type="SAM" id="Phobius"/>
    </source>
</evidence>
<keyword evidence="1" id="KW-0472">Membrane</keyword>
<feature type="transmembrane region" description="Helical" evidence="1">
    <location>
        <begin position="42"/>
        <end position="62"/>
    </location>
</feature>
<reference evidence="2" key="1">
    <citation type="submission" date="2018-02" db="EMBL/GenBank/DDBJ databases">
        <title>Rhizophora mucronata_Transcriptome.</title>
        <authorList>
            <person name="Meera S.P."/>
            <person name="Sreeshan A."/>
            <person name="Augustine A."/>
        </authorList>
    </citation>
    <scope>NUCLEOTIDE SEQUENCE</scope>
    <source>
        <tissue evidence="2">Leaf</tissue>
    </source>
</reference>
<sequence>MYRSTYRTLGMIHIHNSLKIYIYYLIIFHWLTSHLSQTPNLAHLFASFFLVSHVESAPVQFFGASTNR</sequence>
<accession>A0A2P2JGB9</accession>
<keyword evidence="1" id="KW-0812">Transmembrane</keyword>
<evidence type="ECO:0000313" key="2">
    <source>
        <dbReference type="EMBL" id="MBW92523.1"/>
    </source>
</evidence>
<feature type="transmembrane region" description="Helical" evidence="1">
    <location>
        <begin position="20"/>
        <end position="36"/>
    </location>
</feature>
<organism evidence="2">
    <name type="scientific">Rhizophora mucronata</name>
    <name type="common">Asiatic mangrove</name>
    <dbReference type="NCBI Taxonomy" id="61149"/>
    <lineage>
        <taxon>Eukaryota</taxon>
        <taxon>Viridiplantae</taxon>
        <taxon>Streptophyta</taxon>
        <taxon>Embryophyta</taxon>
        <taxon>Tracheophyta</taxon>
        <taxon>Spermatophyta</taxon>
        <taxon>Magnoliopsida</taxon>
        <taxon>eudicotyledons</taxon>
        <taxon>Gunneridae</taxon>
        <taxon>Pentapetalae</taxon>
        <taxon>rosids</taxon>
        <taxon>fabids</taxon>
        <taxon>Malpighiales</taxon>
        <taxon>Rhizophoraceae</taxon>
        <taxon>Rhizophora</taxon>
    </lineage>
</organism>
<name>A0A2P2JGB9_RHIMU</name>
<proteinExistence type="predicted"/>
<protein>
    <submittedName>
        <fullName evidence="2">Uncharacterized protein</fullName>
    </submittedName>
</protein>
<dbReference type="EMBL" id="GGEC01012040">
    <property type="protein sequence ID" value="MBW92523.1"/>
    <property type="molecule type" value="Transcribed_RNA"/>
</dbReference>